<name>A0A4P7NX19_9GAMM</name>
<dbReference type="FunFam" id="2.40.30.10:FF:000004">
    <property type="entry name" value="50S ribosomal protein L3"/>
    <property type="match status" value="1"/>
</dbReference>
<evidence type="ECO:0000256" key="6">
    <source>
        <dbReference type="ARBA" id="ARBA00023274"/>
    </source>
</evidence>
<dbReference type="Gene3D" id="3.30.160.810">
    <property type="match status" value="1"/>
</dbReference>
<keyword evidence="5 8" id="KW-0689">Ribosomal protein</keyword>
<dbReference type="GO" id="GO:0006412">
    <property type="term" value="P:translation"/>
    <property type="evidence" value="ECO:0007669"/>
    <property type="project" value="UniProtKB-UniRule"/>
</dbReference>
<dbReference type="InterPro" id="IPR000597">
    <property type="entry name" value="Ribosomal_uL3"/>
</dbReference>
<keyword evidence="4 8" id="KW-0694">RNA-binding</keyword>
<dbReference type="HAMAP" id="MF_01325_B">
    <property type="entry name" value="Ribosomal_uL3_B"/>
    <property type="match status" value="1"/>
</dbReference>
<comment type="PTM">
    <text evidence="8">Methylated by PrmB.</text>
</comment>
<evidence type="ECO:0000256" key="8">
    <source>
        <dbReference type="HAMAP-Rule" id="MF_01325"/>
    </source>
</evidence>
<dbReference type="GO" id="GO:0022625">
    <property type="term" value="C:cytosolic large ribosomal subunit"/>
    <property type="evidence" value="ECO:0007669"/>
    <property type="project" value="TreeGrafter"/>
</dbReference>
<organism evidence="11 12">
    <name type="scientific">Hydrogenovibrio crunogenus</name>
    <dbReference type="NCBI Taxonomy" id="39765"/>
    <lineage>
        <taxon>Bacteria</taxon>
        <taxon>Pseudomonadati</taxon>
        <taxon>Pseudomonadota</taxon>
        <taxon>Gammaproteobacteria</taxon>
        <taxon>Thiotrichales</taxon>
        <taxon>Piscirickettsiaceae</taxon>
        <taxon>Hydrogenovibrio</taxon>
    </lineage>
</organism>
<protein>
    <recommendedName>
        <fullName evidence="7 8">Large ribosomal subunit protein uL3</fullName>
    </recommendedName>
</protein>
<dbReference type="EMBL" id="CP032096">
    <property type="protein sequence ID" value="QBZ82281.1"/>
    <property type="molecule type" value="Genomic_DNA"/>
</dbReference>
<evidence type="ECO:0000256" key="10">
    <source>
        <dbReference type="RuleBase" id="RU003906"/>
    </source>
</evidence>
<dbReference type="AlphaFoldDB" id="A0A4P7NX19"/>
<comment type="similarity">
    <text evidence="1 8 9">Belongs to the universal ribosomal protein uL3 family.</text>
</comment>
<dbReference type="Proteomes" id="UP000296201">
    <property type="component" value="Chromosome"/>
</dbReference>
<dbReference type="Pfam" id="PF00297">
    <property type="entry name" value="Ribosomal_L3"/>
    <property type="match status" value="1"/>
</dbReference>
<dbReference type="GO" id="GO:0003735">
    <property type="term" value="F:structural constituent of ribosome"/>
    <property type="evidence" value="ECO:0007669"/>
    <property type="project" value="UniProtKB-UniRule"/>
</dbReference>
<proteinExistence type="inferred from homology"/>
<dbReference type="GO" id="GO:0019843">
    <property type="term" value="F:rRNA binding"/>
    <property type="evidence" value="ECO:0007669"/>
    <property type="project" value="UniProtKB-UniRule"/>
</dbReference>
<feature type="modified residue" description="N5-methylglutamine" evidence="8">
    <location>
        <position position="154"/>
    </location>
</feature>
<dbReference type="FunFam" id="3.30.160.810:FF:000001">
    <property type="entry name" value="50S ribosomal protein L3"/>
    <property type="match status" value="1"/>
</dbReference>
<sequence>MGIGVIGTKVGMTRVFNEDGVSTPVTVVEVSPNRITQIKNNETDGYDAIQVTFGSKHAGRVSKPEAGHYAKAGVEAGQGLWEFRLDDVSEAEGLEPGSEITVEKFNDVAVVDVSGTTKGKGFQGGVKRHNFKMQDATHGNSISHRAPGSIGQNQTPGRVFKGKKMAGHMGNVKQTTLNLELVKVDVENSLLLIKGALPGAKGSTVIVRKAIK</sequence>
<dbReference type="RefSeq" id="WP_135795016.1">
    <property type="nucleotide sequence ID" value="NZ_CP032096.1"/>
</dbReference>
<dbReference type="NCBIfam" id="TIGR03625">
    <property type="entry name" value="L3_bact"/>
    <property type="match status" value="1"/>
</dbReference>
<keyword evidence="6 8" id="KW-0687">Ribonucleoprotein</keyword>
<dbReference type="SUPFAM" id="SSF50447">
    <property type="entry name" value="Translation proteins"/>
    <property type="match status" value="1"/>
</dbReference>
<evidence type="ECO:0000256" key="5">
    <source>
        <dbReference type="ARBA" id="ARBA00022980"/>
    </source>
</evidence>
<evidence type="ECO:0000256" key="2">
    <source>
        <dbReference type="ARBA" id="ARBA00022481"/>
    </source>
</evidence>
<dbReference type="InterPro" id="IPR019926">
    <property type="entry name" value="Ribosomal_uL3_CS"/>
</dbReference>
<evidence type="ECO:0000256" key="3">
    <source>
        <dbReference type="ARBA" id="ARBA00022730"/>
    </source>
</evidence>
<comment type="function">
    <text evidence="8 10">One of the primary rRNA binding proteins, it binds directly near the 3'-end of the 23S rRNA, where it nucleates assembly of the 50S subunit.</text>
</comment>
<keyword evidence="2 8" id="KW-0488">Methylation</keyword>
<evidence type="ECO:0000313" key="11">
    <source>
        <dbReference type="EMBL" id="QBZ82281.1"/>
    </source>
</evidence>
<dbReference type="InterPro" id="IPR009000">
    <property type="entry name" value="Transl_B-barrel_sf"/>
</dbReference>
<evidence type="ECO:0000313" key="12">
    <source>
        <dbReference type="Proteomes" id="UP000296201"/>
    </source>
</evidence>
<evidence type="ECO:0000256" key="9">
    <source>
        <dbReference type="RuleBase" id="RU003905"/>
    </source>
</evidence>
<accession>A0A4P7NX19</accession>
<evidence type="ECO:0000256" key="7">
    <source>
        <dbReference type="ARBA" id="ARBA00035243"/>
    </source>
</evidence>
<dbReference type="InterPro" id="IPR019927">
    <property type="entry name" value="Ribosomal_uL3_bac/org-type"/>
</dbReference>
<dbReference type="PROSITE" id="PS00474">
    <property type="entry name" value="RIBOSOMAL_L3"/>
    <property type="match status" value="1"/>
</dbReference>
<dbReference type="Gene3D" id="2.40.30.10">
    <property type="entry name" value="Translation factors"/>
    <property type="match status" value="1"/>
</dbReference>
<dbReference type="PANTHER" id="PTHR11229:SF16">
    <property type="entry name" value="LARGE RIBOSOMAL SUBUNIT PROTEIN UL3C"/>
    <property type="match status" value="1"/>
</dbReference>
<comment type="subunit">
    <text evidence="8 10">Part of the 50S ribosomal subunit. Forms a cluster with proteins L14 and L19.</text>
</comment>
<evidence type="ECO:0000256" key="4">
    <source>
        <dbReference type="ARBA" id="ARBA00022884"/>
    </source>
</evidence>
<evidence type="ECO:0000256" key="1">
    <source>
        <dbReference type="ARBA" id="ARBA00006540"/>
    </source>
</evidence>
<keyword evidence="3 8" id="KW-0699">rRNA-binding</keyword>
<gene>
    <name evidence="8 11" type="primary">rplC</name>
    <name evidence="11" type="ORF">GHNINEIG_00309</name>
</gene>
<keyword evidence="12" id="KW-1185">Reference proteome</keyword>
<reference evidence="11 12" key="1">
    <citation type="submission" date="2018-08" db="EMBL/GenBank/DDBJ databases">
        <title>Horizontal acquisition of hydrogen conversion ability and other habitat adaptations in Hydrogenovibrio crunogenus strains.</title>
        <authorList>
            <person name="Gonnella G."/>
            <person name="Adam N."/>
            <person name="Perner M."/>
        </authorList>
    </citation>
    <scope>NUCLEOTIDE SEQUENCE [LARGE SCALE GENOMIC DNA]</scope>
    <source>
        <strain evidence="11 12">SP-41</strain>
    </source>
</reference>
<dbReference type="OrthoDB" id="9806135at2"/>
<dbReference type="PANTHER" id="PTHR11229">
    <property type="entry name" value="50S RIBOSOMAL PROTEIN L3"/>
    <property type="match status" value="1"/>
</dbReference>